<dbReference type="GO" id="GO:0005829">
    <property type="term" value="C:cytosol"/>
    <property type="evidence" value="ECO:0007669"/>
    <property type="project" value="TreeGrafter"/>
</dbReference>
<dbReference type="SUPFAM" id="SSF51182">
    <property type="entry name" value="RmlC-like cupins"/>
    <property type="match status" value="1"/>
</dbReference>
<accession>A0A926F470</accession>
<dbReference type="EMBL" id="JACRTE010000001">
    <property type="protein sequence ID" value="MBC8595443.1"/>
    <property type="molecule type" value="Genomic_DNA"/>
</dbReference>
<evidence type="ECO:0000313" key="3">
    <source>
        <dbReference type="EMBL" id="MBC8595443.1"/>
    </source>
</evidence>
<dbReference type="PANTHER" id="PTHR46797:SF2">
    <property type="entry name" value="TRANSCRIPTIONAL REGULATOR"/>
    <property type="match status" value="1"/>
</dbReference>
<evidence type="ECO:0000256" key="1">
    <source>
        <dbReference type="ARBA" id="ARBA00023125"/>
    </source>
</evidence>
<dbReference type="CDD" id="cd00093">
    <property type="entry name" value="HTH_XRE"/>
    <property type="match status" value="1"/>
</dbReference>
<gene>
    <name evidence="3" type="ORF">H8706_00975</name>
</gene>
<dbReference type="InterPro" id="IPR050807">
    <property type="entry name" value="TransReg_Diox_bact_type"/>
</dbReference>
<dbReference type="Gene3D" id="1.10.260.40">
    <property type="entry name" value="lambda repressor-like DNA-binding domains"/>
    <property type="match status" value="1"/>
</dbReference>
<name>A0A926F470_9FIRM</name>
<dbReference type="GO" id="GO:0003677">
    <property type="term" value="F:DNA binding"/>
    <property type="evidence" value="ECO:0007669"/>
    <property type="project" value="UniProtKB-KW"/>
</dbReference>
<dbReference type="SUPFAM" id="SSF47413">
    <property type="entry name" value="lambda repressor-like DNA-binding domains"/>
    <property type="match status" value="1"/>
</dbReference>
<reference evidence="3" key="1">
    <citation type="submission" date="2020-08" db="EMBL/GenBank/DDBJ databases">
        <title>Genome public.</title>
        <authorList>
            <person name="Liu C."/>
            <person name="Sun Q."/>
        </authorList>
    </citation>
    <scope>NUCLEOTIDE SEQUENCE</scope>
    <source>
        <strain evidence="3">NSJ-50</strain>
    </source>
</reference>
<dbReference type="PANTHER" id="PTHR46797">
    <property type="entry name" value="HTH-TYPE TRANSCRIPTIONAL REGULATOR"/>
    <property type="match status" value="1"/>
</dbReference>
<dbReference type="Pfam" id="PF01381">
    <property type="entry name" value="HTH_3"/>
    <property type="match status" value="1"/>
</dbReference>
<dbReference type="InterPro" id="IPR013096">
    <property type="entry name" value="Cupin_2"/>
</dbReference>
<evidence type="ECO:0000259" key="2">
    <source>
        <dbReference type="PROSITE" id="PS50943"/>
    </source>
</evidence>
<dbReference type="CDD" id="cd02209">
    <property type="entry name" value="cupin_XRE_C"/>
    <property type="match status" value="1"/>
</dbReference>
<evidence type="ECO:0000313" key="4">
    <source>
        <dbReference type="Proteomes" id="UP000647416"/>
    </source>
</evidence>
<dbReference type="PROSITE" id="PS50943">
    <property type="entry name" value="HTH_CROC1"/>
    <property type="match status" value="1"/>
</dbReference>
<dbReference type="InterPro" id="IPR014710">
    <property type="entry name" value="RmlC-like_jellyroll"/>
</dbReference>
<keyword evidence="1" id="KW-0238">DNA-binding</keyword>
<dbReference type="InterPro" id="IPR011051">
    <property type="entry name" value="RmlC_Cupin_sf"/>
</dbReference>
<protein>
    <submittedName>
        <fullName evidence="3">Cupin domain-containing protein</fullName>
    </submittedName>
</protein>
<dbReference type="InterPro" id="IPR001387">
    <property type="entry name" value="Cro/C1-type_HTH"/>
</dbReference>
<dbReference type="Pfam" id="PF07883">
    <property type="entry name" value="Cupin_2"/>
    <property type="match status" value="1"/>
</dbReference>
<organism evidence="3 4">
    <name type="scientific">Qingrenia yutianensis</name>
    <dbReference type="NCBI Taxonomy" id="2763676"/>
    <lineage>
        <taxon>Bacteria</taxon>
        <taxon>Bacillati</taxon>
        <taxon>Bacillota</taxon>
        <taxon>Clostridia</taxon>
        <taxon>Eubacteriales</taxon>
        <taxon>Oscillospiraceae</taxon>
        <taxon>Qingrenia</taxon>
    </lineage>
</organism>
<dbReference type="RefSeq" id="WP_178347559.1">
    <property type="nucleotide sequence ID" value="NZ_JACRTE010000001.1"/>
</dbReference>
<dbReference type="Gene3D" id="2.60.120.10">
    <property type="entry name" value="Jelly Rolls"/>
    <property type="match status" value="1"/>
</dbReference>
<dbReference type="AlphaFoldDB" id="A0A926F470"/>
<keyword evidence="4" id="KW-1185">Reference proteome</keyword>
<dbReference type="Proteomes" id="UP000647416">
    <property type="component" value="Unassembled WGS sequence"/>
</dbReference>
<proteinExistence type="predicted"/>
<feature type="domain" description="HTH cro/C1-type" evidence="2">
    <location>
        <begin position="7"/>
        <end position="61"/>
    </location>
</feature>
<comment type="caution">
    <text evidence="3">The sequence shown here is derived from an EMBL/GenBank/DDBJ whole genome shotgun (WGS) entry which is preliminary data.</text>
</comment>
<dbReference type="InterPro" id="IPR010982">
    <property type="entry name" value="Lambda_DNA-bd_dom_sf"/>
</dbReference>
<dbReference type="SMART" id="SM00530">
    <property type="entry name" value="HTH_XRE"/>
    <property type="match status" value="1"/>
</dbReference>
<sequence length="179" mass="20651">MEIGSKLKRLRIKNNLTQEELADRCELSKGFISQIERDLASPSISTLFDILQCMGTDLKEFFNDETDEEIVFREEDIFVKENKDDKNIINWLVPNSQKNIMEPIIIELLPNGTSYVDTPHEGEEFGYVLSGNISVFVGSKEYKAKKNECFYYKANQPHFIKNRGKSKATVLWVCTPPNF</sequence>
<dbReference type="GO" id="GO:0003700">
    <property type="term" value="F:DNA-binding transcription factor activity"/>
    <property type="evidence" value="ECO:0007669"/>
    <property type="project" value="TreeGrafter"/>
</dbReference>